<dbReference type="InterPro" id="IPR000477">
    <property type="entry name" value="RT_dom"/>
</dbReference>
<dbReference type="InterPro" id="IPR041577">
    <property type="entry name" value="RT_RNaseH_2"/>
</dbReference>
<dbReference type="Pfam" id="PF17919">
    <property type="entry name" value="RT_RNaseH_2"/>
    <property type="match status" value="1"/>
</dbReference>
<keyword evidence="1" id="KW-0511">Multifunctional enzyme</keyword>
<evidence type="ECO:0000313" key="4">
    <source>
        <dbReference type="EMBL" id="QLL34122.1"/>
    </source>
</evidence>
<evidence type="ECO:0000256" key="1">
    <source>
        <dbReference type="ARBA" id="ARBA00023268"/>
    </source>
</evidence>
<dbReference type="FunFam" id="3.30.70.270:FF:000020">
    <property type="entry name" value="Transposon Tf2-6 polyprotein-like Protein"/>
    <property type="match status" value="1"/>
</dbReference>
<dbReference type="Gene3D" id="3.30.70.270">
    <property type="match status" value="2"/>
</dbReference>
<dbReference type="PANTHER" id="PTHR37984">
    <property type="entry name" value="PROTEIN CBG26694"/>
    <property type="match status" value="1"/>
</dbReference>
<gene>
    <name evidence="4" type="ORF">HG536_0F04480</name>
</gene>
<dbReference type="InterPro" id="IPR043128">
    <property type="entry name" value="Rev_trsase/Diguanyl_cyclase"/>
</dbReference>
<feature type="region of interest" description="Disordered" evidence="2">
    <location>
        <begin position="301"/>
        <end position="320"/>
    </location>
</feature>
<dbReference type="InterPro" id="IPR050951">
    <property type="entry name" value="Retrovirus_Pol_polyprotein"/>
</dbReference>
<evidence type="ECO:0000259" key="3">
    <source>
        <dbReference type="PROSITE" id="PS50878"/>
    </source>
</evidence>
<accession>A0A7G3ZKT6</accession>
<dbReference type="OrthoDB" id="4488294at2759"/>
<feature type="domain" description="Reverse transcriptase" evidence="3">
    <location>
        <begin position="1"/>
        <end position="80"/>
    </location>
</feature>
<dbReference type="CDD" id="cd09274">
    <property type="entry name" value="RNase_HI_RT_Ty3"/>
    <property type="match status" value="1"/>
</dbReference>
<dbReference type="GeneID" id="59327337"/>
<dbReference type="SUPFAM" id="SSF56672">
    <property type="entry name" value="DNA/RNA polymerases"/>
    <property type="match status" value="1"/>
</dbReference>
<organism evidence="4 5">
    <name type="scientific">Torulaspora globosa</name>
    <dbReference type="NCBI Taxonomy" id="48254"/>
    <lineage>
        <taxon>Eukaryota</taxon>
        <taxon>Fungi</taxon>
        <taxon>Dikarya</taxon>
        <taxon>Ascomycota</taxon>
        <taxon>Saccharomycotina</taxon>
        <taxon>Saccharomycetes</taxon>
        <taxon>Saccharomycetales</taxon>
        <taxon>Saccharomycetaceae</taxon>
        <taxon>Torulaspora</taxon>
    </lineage>
</organism>
<name>A0A7G3ZKT6_9SACH</name>
<dbReference type="FunFam" id="3.30.70.270:FF:000003">
    <property type="entry name" value="Transposon Ty3-G Gag-Pol polyprotein"/>
    <property type="match status" value="1"/>
</dbReference>
<dbReference type="Proteomes" id="UP000515788">
    <property type="component" value="Chromosome 6"/>
</dbReference>
<dbReference type="AlphaFoldDB" id="A0A7G3ZKT6"/>
<protein>
    <recommendedName>
        <fullName evidence="3">Reverse transcriptase domain-containing protein</fullName>
    </recommendedName>
</protein>
<sequence length="320" mass="36778">MPFGLLNEPSTFSRYIADIFRDLPFVLVYLDDILVMSASKKEHIKHLDTVLQRLKDHQLIVKDKKCKFLQPKIEFLGYHISERCIRPMKDNSKAINAIPECETVRDAQRFLGMINYYRRFIPRCSMVARPLIDFTSKKTPWTQAQTKAFEELKRLLSSAPLLVPFHLDKEYRLTTDASKLGLGAVLEETENKKVTGVVGYFSKLLQGAQNNYPAGELELLGIIESLRPFKYLLHGKRFTLRTDDISLLTLKNRNEPSMGLARWLDELAEYDIELEYLKGPDNVVADTLPRNVAINAVDRLPTSEPSQRTPDVQKKRIGPR</sequence>
<reference evidence="4 5" key="1">
    <citation type="submission" date="2020-06" db="EMBL/GenBank/DDBJ databases">
        <title>The yeast mating-type switching endonuclease HO is a domesticated member of an unorthodox homing genetic element family.</title>
        <authorList>
            <person name="Coughlan A.Y."/>
            <person name="Lombardi L."/>
            <person name="Braun-Galleani S."/>
            <person name="Martos A.R."/>
            <person name="Galeote V."/>
            <person name="Bigey F."/>
            <person name="Dequin S."/>
            <person name="Byrne K.P."/>
            <person name="Wolfe K.H."/>
        </authorList>
    </citation>
    <scope>NUCLEOTIDE SEQUENCE [LARGE SCALE GENOMIC DNA]</scope>
    <source>
        <strain evidence="4 5">CBS764</strain>
    </source>
</reference>
<dbReference type="InterPro" id="IPR043502">
    <property type="entry name" value="DNA/RNA_pol_sf"/>
</dbReference>
<dbReference type="KEGG" id="tgb:HG536_0F04480"/>
<dbReference type="PANTHER" id="PTHR37984:SF5">
    <property type="entry name" value="PROTEIN NYNRIN-LIKE"/>
    <property type="match status" value="1"/>
</dbReference>
<evidence type="ECO:0000256" key="2">
    <source>
        <dbReference type="SAM" id="MobiDB-lite"/>
    </source>
</evidence>
<proteinExistence type="predicted"/>
<dbReference type="EMBL" id="CP059251">
    <property type="protein sequence ID" value="QLL34122.1"/>
    <property type="molecule type" value="Genomic_DNA"/>
</dbReference>
<dbReference type="CDD" id="cd01647">
    <property type="entry name" value="RT_LTR"/>
    <property type="match status" value="1"/>
</dbReference>
<evidence type="ECO:0000313" key="5">
    <source>
        <dbReference type="Proteomes" id="UP000515788"/>
    </source>
</evidence>
<dbReference type="Pfam" id="PF00078">
    <property type="entry name" value="RVT_1"/>
    <property type="match status" value="1"/>
</dbReference>
<dbReference type="RefSeq" id="XP_037140796.1">
    <property type="nucleotide sequence ID" value="XM_037284900.1"/>
</dbReference>
<dbReference type="PROSITE" id="PS50878">
    <property type="entry name" value="RT_POL"/>
    <property type="match status" value="1"/>
</dbReference>
<keyword evidence="5" id="KW-1185">Reference proteome</keyword>
<dbReference type="GO" id="GO:0003824">
    <property type="term" value="F:catalytic activity"/>
    <property type="evidence" value="ECO:0007669"/>
    <property type="project" value="UniProtKB-KW"/>
</dbReference>